<dbReference type="HOGENOM" id="CLU_2365239_0_0_1"/>
<name>A0A0C2XM04_HEBCY</name>
<dbReference type="Pfam" id="PF01900">
    <property type="entry name" value="RNase_P_Rpp14"/>
    <property type="match status" value="1"/>
</dbReference>
<protein>
    <submittedName>
        <fullName evidence="3">Uncharacterized protein</fullName>
    </submittedName>
</protein>
<dbReference type="SUPFAM" id="SSF160350">
    <property type="entry name" value="Rnp2-like"/>
    <property type="match status" value="1"/>
</dbReference>
<evidence type="ECO:0000256" key="1">
    <source>
        <dbReference type="ARBA" id="ARBA00010800"/>
    </source>
</evidence>
<dbReference type="InterPro" id="IPR002759">
    <property type="entry name" value="Pop5/Rpp14/Rnp2-like"/>
</dbReference>
<gene>
    <name evidence="3" type="ORF">M413DRAFT_75742</name>
</gene>
<accession>A0A0C2XM04</accession>
<proteinExistence type="inferred from homology"/>
<comment type="similarity">
    <text evidence="1">Belongs to the eukaryotic/archaeal RNase P protein component 2 family.</text>
</comment>
<dbReference type="OrthoDB" id="24745at2759"/>
<reference evidence="3 4" key="1">
    <citation type="submission" date="2014-04" db="EMBL/GenBank/DDBJ databases">
        <authorList>
            <consortium name="DOE Joint Genome Institute"/>
            <person name="Kuo A."/>
            <person name="Gay G."/>
            <person name="Dore J."/>
            <person name="Kohler A."/>
            <person name="Nagy L.G."/>
            <person name="Floudas D."/>
            <person name="Copeland A."/>
            <person name="Barry K.W."/>
            <person name="Cichocki N."/>
            <person name="Veneault-Fourrey C."/>
            <person name="LaButti K."/>
            <person name="Lindquist E.A."/>
            <person name="Lipzen A."/>
            <person name="Lundell T."/>
            <person name="Morin E."/>
            <person name="Murat C."/>
            <person name="Sun H."/>
            <person name="Tunlid A."/>
            <person name="Henrissat B."/>
            <person name="Grigoriev I.V."/>
            <person name="Hibbett D.S."/>
            <person name="Martin F."/>
            <person name="Nordberg H.P."/>
            <person name="Cantor M.N."/>
            <person name="Hua S.X."/>
        </authorList>
    </citation>
    <scope>NUCLEOTIDE SEQUENCE [LARGE SCALE GENOMIC DNA]</scope>
    <source>
        <strain evidence="4">h7</strain>
    </source>
</reference>
<dbReference type="STRING" id="686832.A0A0C2XM04"/>
<keyword evidence="2" id="KW-0819">tRNA processing</keyword>
<evidence type="ECO:0000313" key="4">
    <source>
        <dbReference type="Proteomes" id="UP000053424"/>
    </source>
</evidence>
<evidence type="ECO:0000313" key="3">
    <source>
        <dbReference type="EMBL" id="KIM38763.1"/>
    </source>
</evidence>
<keyword evidence="4" id="KW-1185">Reference proteome</keyword>
<dbReference type="GO" id="GO:0030677">
    <property type="term" value="C:ribonuclease P complex"/>
    <property type="evidence" value="ECO:0007669"/>
    <property type="project" value="InterPro"/>
</dbReference>
<dbReference type="Proteomes" id="UP000053424">
    <property type="component" value="Unassembled WGS sequence"/>
</dbReference>
<dbReference type="AlphaFoldDB" id="A0A0C2XM04"/>
<dbReference type="EMBL" id="KN831789">
    <property type="protein sequence ID" value="KIM38763.1"/>
    <property type="molecule type" value="Genomic_DNA"/>
</dbReference>
<organism evidence="3 4">
    <name type="scientific">Hebeloma cylindrosporum</name>
    <dbReference type="NCBI Taxonomy" id="76867"/>
    <lineage>
        <taxon>Eukaryota</taxon>
        <taxon>Fungi</taxon>
        <taxon>Dikarya</taxon>
        <taxon>Basidiomycota</taxon>
        <taxon>Agaricomycotina</taxon>
        <taxon>Agaricomycetes</taxon>
        <taxon>Agaricomycetidae</taxon>
        <taxon>Agaricales</taxon>
        <taxon>Agaricineae</taxon>
        <taxon>Hymenogastraceae</taxon>
        <taxon>Hebeloma</taxon>
    </lineage>
</organism>
<dbReference type="Gene3D" id="3.30.70.3250">
    <property type="entry name" value="Ribonuclease P, Pop5 subunit"/>
    <property type="match status" value="1"/>
</dbReference>
<dbReference type="InterPro" id="IPR038085">
    <property type="entry name" value="Rnp2-like_sf"/>
</dbReference>
<feature type="non-terminal residue" evidence="3">
    <location>
        <position position="1"/>
    </location>
</feature>
<dbReference type="GO" id="GO:0001682">
    <property type="term" value="P:tRNA 5'-leader removal"/>
    <property type="evidence" value="ECO:0007669"/>
    <property type="project" value="InterPro"/>
</dbReference>
<sequence length="96" mass="10318">KAIGSALKQNAVNNCGDTGWGAVGLSLTVKYFPPKYDEHLHNSSGPRPTDIVWGALTPPLTSIEGTKYLPNVVHISGTIRDPQSAPIARERQVIAR</sequence>
<reference evidence="4" key="2">
    <citation type="submission" date="2015-01" db="EMBL/GenBank/DDBJ databases">
        <title>Evolutionary Origins and Diversification of the Mycorrhizal Mutualists.</title>
        <authorList>
            <consortium name="DOE Joint Genome Institute"/>
            <consortium name="Mycorrhizal Genomics Consortium"/>
            <person name="Kohler A."/>
            <person name="Kuo A."/>
            <person name="Nagy L.G."/>
            <person name="Floudas D."/>
            <person name="Copeland A."/>
            <person name="Barry K.W."/>
            <person name="Cichocki N."/>
            <person name="Veneault-Fourrey C."/>
            <person name="LaButti K."/>
            <person name="Lindquist E.A."/>
            <person name="Lipzen A."/>
            <person name="Lundell T."/>
            <person name="Morin E."/>
            <person name="Murat C."/>
            <person name="Riley R."/>
            <person name="Ohm R."/>
            <person name="Sun H."/>
            <person name="Tunlid A."/>
            <person name="Henrissat B."/>
            <person name="Grigoriev I.V."/>
            <person name="Hibbett D.S."/>
            <person name="Martin F."/>
        </authorList>
    </citation>
    <scope>NUCLEOTIDE SEQUENCE [LARGE SCALE GENOMIC DNA]</scope>
    <source>
        <strain evidence="4">h7</strain>
    </source>
</reference>
<evidence type="ECO:0000256" key="2">
    <source>
        <dbReference type="ARBA" id="ARBA00022694"/>
    </source>
</evidence>